<gene>
    <name evidence="1" type="ORF">LCGC14_1650110</name>
</gene>
<protein>
    <submittedName>
        <fullName evidence="1">Uncharacterized protein</fullName>
    </submittedName>
</protein>
<reference evidence="1" key="1">
    <citation type="journal article" date="2015" name="Nature">
        <title>Complex archaea that bridge the gap between prokaryotes and eukaryotes.</title>
        <authorList>
            <person name="Spang A."/>
            <person name="Saw J.H."/>
            <person name="Jorgensen S.L."/>
            <person name="Zaremba-Niedzwiedzka K."/>
            <person name="Martijn J."/>
            <person name="Lind A.E."/>
            <person name="van Eijk R."/>
            <person name="Schleper C."/>
            <person name="Guy L."/>
            <person name="Ettema T.J."/>
        </authorList>
    </citation>
    <scope>NUCLEOTIDE SEQUENCE</scope>
</reference>
<dbReference type="EMBL" id="LAZR01013864">
    <property type="protein sequence ID" value="KKM19980.1"/>
    <property type="molecule type" value="Genomic_DNA"/>
</dbReference>
<sequence length="196" mass="22488">MWCKECCKTKNPCPAKFGKGQNVRACKDGRWYRGTINCVMDMSDHYDYYVNNACSCKPETFRCHENDIHTYCYSCCNNQACGGCCRGHCPCHHPCHHCKQCEAPAPRFHIGQIVRTNDHCGVVIGIEFHGLEGHWWNCKVEMCRDDDTRIRTHAESFFETCEDSNKHTCASLPRAVLTPYITQPDQERGPALFEDL</sequence>
<feature type="non-terminal residue" evidence="1">
    <location>
        <position position="196"/>
    </location>
</feature>
<name>A0A0F9KX76_9ZZZZ</name>
<organism evidence="1">
    <name type="scientific">marine sediment metagenome</name>
    <dbReference type="NCBI Taxonomy" id="412755"/>
    <lineage>
        <taxon>unclassified sequences</taxon>
        <taxon>metagenomes</taxon>
        <taxon>ecological metagenomes</taxon>
    </lineage>
</organism>
<evidence type="ECO:0000313" key="1">
    <source>
        <dbReference type="EMBL" id="KKM19980.1"/>
    </source>
</evidence>
<dbReference type="AlphaFoldDB" id="A0A0F9KX76"/>
<proteinExistence type="predicted"/>
<comment type="caution">
    <text evidence="1">The sequence shown here is derived from an EMBL/GenBank/DDBJ whole genome shotgun (WGS) entry which is preliminary data.</text>
</comment>
<accession>A0A0F9KX76</accession>